<comment type="subcellular location">
    <subcellularLocation>
        <location evidence="1">Cell membrane</location>
        <topology evidence="1">Multi-pass membrane protein</topology>
    </subcellularLocation>
</comment>
<evidence type="ECO:0000256" key="3">
    <source>
        <dbReference type="ARBA" id="ARBA00022692"/>
    </source>
</evidence>
<evidence type="ECO:0000313" key="7">
    <source>
        <dbReference type="EMBL" id="CAH2095144.1"/>
    </source>
</evidence>
<evidence type="ECO:0000256" key="1">
    <source>
        <dbReference type="ARBA" id="ARBA00004651"/>
    </source>
</evidence>
<organism evidence="7 8">
    <name type="scientific">Euphydryas editha</name>
    <name type="common">Edith's checkerspot</name>
    <dbReference type="NCBI Taxonomy" id="104508"/>
    <lineage>
        <taxon>Eukaryota</taxon>
        <taxon>Metazoa</taxon>
        <taxon>Ecdysozoa</taxon>
        <taxon>Arthropoda</taxon>
        <taxon>Hexapoda</taxon>
        <taxon>Insecta</taxon>
        <taxon>Pterygota</taxon>
        <taxon>Neoptera</taxon>
        <taxon>Endopterygota</taxon>
        <taxon>Lepidoptera</taxon>
        <taxon>Glossata</taxon>
        <taxon>Ditrysia</taxon>
        <taxon>Papilionoidea</taxon>
        <taxon>Nymphalidae</taxon>
        <taxon>Nymphalinae</taxon>
        <taxon>Euphydryas</taxon>
    </lineage>
</organism>
<evidence type="ECO:0000256" key="4">
    <source>
        <dbReference type="ARBA" id="ARBA00022989"/>
    </source>
</evidence>
<dbReference type="AlphaFoldDB" id="A0AAU9U8J7"/>
<protein>
    <recommendedName>
        <fullName evidence="9">Gustatory receptor</fullName>
    </recommendedName>
</protein>
<accession>A0AAU9U8J7</accession>
<keyword evidence="2" id="KW-1003">Cell membrane</keyword>
<comment type="caution">
    <text evidence="7">The sequence shown here is derived from an EMBL/GenBank/DDBJ whole genome shotgun (WGS) entry which is preliminary data.</text>
</comment>
<evidence type="ECO:0000256" key="2">
    <source>
        <dbReference type="ARBA" id="ARBA00022475"/>
    </source>
</evidence>
<feature type="transmembrane region" description="Helical" evidence="6">
    <location>
        <begin position="12"/>
        <end position="30"/>
    </location>
</feature>
<gene>
    <name evidence="7" type="ORF">EEDITHA_LOCUS10634</name>
</gene>
<dbReference type="GO" id="GO:0005886">
    <property type="term" value="C:plasma membrane"/>
    <property type="evidence" value="ECO:0007669"/>
    <property type="project" value="UniProtKB-SubCell"/>
</dbReference>
<evidence type="ECO:0000313" key="8">
    <source>
        <dbReference type="Proteomes" id="UP001153954"/>
    </source>
</evidence>
<feature type="transmembrane region" description="Helical" evidence="6">
    <location>
        <begin position="95"/>
        <end position="114"/>
    </location>
</feature>
<dbReference type="Pfam" id="PF08395">
    <property type="entry name" value="7tm_7"/>
    <property type="match status" value="1"/>
</dbReference>
<dbReference type="Proteomes" id="UP001153954">
    <property type="component" value="Unassembled WGS sequence"/>
</dbReference>
<evidence type="ECO:0000256" key="6">
    <source>
        <dbReference type="SAM" id="Phobius"/>
    </source>
</evidence>
<keyword evidence="8" id="KW-1185">Reference proteome</keyword>
<keyword evidence="4 6" id="KW-1133">Transmembrane helix</keyword>
<feature type="transmembrane region" description="Helical" evidence="6">
    <location>
        <begin position="169"/>
        <end position="191"/>
    </location>
</feature>
<dbReference type="GO" id="GO:0050909">
    <property type="term" value="P:sensory perception of taste"/>
    <property type="evidence" value="ECO:0007669"/>
    <property type="project" value="InterPro"/>
</dbReference>
<proteinExistence type="predicted"/>
<evidence type="ECO:0000256" key="5">
    <source>
        <dbReference type="ARBA" id="ARBA00023136"/>
    </source>
</evidence>
<dbReference type="EMBL" id="CAKOGL010000015">
    <property type="protein sequence ID" value="CAH2095144.1"/>
    <property type="molecule type" value="Genomic_DNA"/>
</dbReference>
<evidence type="ECO:0008006" key="9">
    <source>
        <dbReference type="Google" id="ProtNLM"/>
    </source>
</evidence>
<reference evidence="7" key="1">
    <citation type="submission" date="2022-03" db="EMBL/GenBank/DDBJ databases">
        <authorList>
            <person name="Tunstrom K."/>
        </authorList>
    </citation>
    <scope>NUCLEOTIDE SEQUENCE</scope>
</reference>
<name>A0AAU9U8J7_EUPED</name>
<sequence length="197" mass="22728">MYIIPFSSMEIPIVIHYFAFHATYMRLVALRKFMNTKKIKPQQAQIIYKSLHDSVENIKNAFDPLFIFRFLTNLPCVMLIMYNSVKDTKDGSKNIFASIIEAILVFILIAKIFAPAIGASSLSTESDKIKVVLHDMLLVEEDETKVQDIKRFISYIEARPFKFRVLKIIHLDATLPVAILNLCVTYLIILLQLTHIY</sequence>
<dbReference type="InterPro" id="IPR013604">
    <property type="entry name" value="7TM_chemorcpt"/>
</dbReference>
<keyword evidence="5 6" id="KW-0472">Membrane</keyword>
<keyword evidence="3 6" id="KW-0812">Transmembrane</keyword>